<dbReference type="Proteomes" id="UP000050443">
    <property type="component" value="Unassembled WGS sequence"/>
</dbReference>
<keyword evidence="2" id="KW-0808">Transferase</keyword>
<dbReference type="InterPro" id="IPR052777">
    <property type="entry name" value="Acetyltransferase_Enz"/>
</dbReference>
<dbReference type="CDD" id="cd04301">
    <property type="entry name" value="NAT_SF"/>
    <property type="match status" value="1"/>
</dbReference>
<dbReference type="InterPro" id="IPR016181">
    <property type="entry name" value="Acyl_CoA_acyltransferase"/>
</dbReference>
<dbReference type="GO" id="GO:0016747">
    <property type="term" value="F:acyltransferase activity, transferring groups other than amino-acyl groups"/>
    <property type="evidence" value="ECO:0007669"/>
    <property type="project" value="InterPro"/>
</dbReference>
<dbReference type="STRING" id="362413.RC62_3813"/>
<dbReference type="OrthoDB" id="9803233at2"/>
<evidence type="ECO:0000259" key="1">
    <source>
        <dbReference type="PROSITE" id="PS51186"/>
    </source>
</evidence>
<dbReference type="EMBL" id="JRLF01000007">
    <property type="protein sequence ID" value="KQB41468.1"/>
    <property type="molecule type" value="Genomic_DNA"/>
</dbReference>
<dbReference type="Gene3D" id="3.40.630.30">
    <property type="match status" value="1"/>
</dbReference>
<reference evidence="2 3" key="1">
    <citation type="submission" date="2014-09" db="EMBL/GenBank/DDBJ databases">
        <title>Genome sequence of Flavobacterium aquidurense RC62.</title>
        <authorList>
            <person name="Kim J.F."/>
            <person name="Kwak M.-J."/>
        </authorList>
    </citation>
    <scope>NUCLEOTIDE SEQUENCE [LARGE SCALE GENOMIC DNA]</scope>
    <source>
        <strain evidence="2 3">RC62</strain>
    </source>
</reference>
<comment type="caution">
    <text evidence="2">The sequence shown here is derived from an EMBL/GenBank/DDBJ whole genome shotgun (WGS) entry which is preliminary data.</text>
</comment>
<dbReference type="RefSeq" id="WP_055093028.1">
    <property type="nucleotide sequence ID" value="NZ_JRLF01000007.1"/>
</dbReference>
<dbReference type="PANTHER" id="PTHR43305:SF1">
    <property type="entry name" value="FAMILY N-ACETYLTRANSFERASE, PUTATIVE (AFU_ORTHOLOGUE AFUA_2G01380)-RELATED"/>
    <property type="match status" value="1"/>
</dbReference>
<dbReference type="PROSITE" id="PS51186">
    <property type="entry name" value="GNAT"/>
    <property type="match status" value="1"/>
</dbReference>
<evidence type="ECO:0000313" key="2">
    <source>
        <dbReference type="EMBL" id="KQB41468.1"/>
    </source>
</evidence>
<feature type="domain" description="N-acetyltransferase" evidence="1">
    <location>
        <begin position="5"/>
        <end position="153"/>
    </location>
</feature>
<dbReference type="SUPFAM" id="SSF55729">
    <property type="entry name" value="Acyl-CoA N-acyltransferases (Nat)"/>
    <property type="match status" value="1"/>
</dbReference>
<gene>
    <name evidence="2" type="ORF">RC62_3813</name>
</gene>
<accession>A0A0N8VN91</accession>
<dbReference type="AlphaFoldDB" id="A0A0N8VN91"/>
<organism evidence="2 3">
    <name type="scientific">Flavobacterium aquidurense</name>
    <dbReference type="NCBI Taxonomy" id="362413"/>
    <lineage>
        <taxon>Bacteria</taxon>
        <taxon>Pseudomonadati</taxon>
        <taxon>Bacteroidota</taxon>
        <taxon>Flavobacteriia</taxon>
        <taxon>Flavobacteriales</taxon>
        <taxon>Flavobacteriaceae</taxon>
        <taxon>Flavobacterium</taxon>
    </lineage>
</organism>
<dbReference type="PANTHER" id="PTHR43305">
    <property type="entry name" value="FAMILY N-ACETYLTRANSFERASE, PUTATIVE (AFU_ORTHOLOGUE AFUA_2G01380)-RELATED"/>
    <property type="match status" value="1"/>
</dbReference>
<protein>
    <submittedName>
        <fullName evidence="2">Acetyltransferase</fullName>
    </submittedName>
</protein>
<dbReference type="Pfam" id="PF00583">
    <property type="entry name" value="Acetyltransf_1"/>
    <property type="match status" value="1"/>
</dbReference>
<dbReference type="PATRIC" id="fig|362413.3.peg.3739"/>
<name>A0A0N8VN91_9FLAO</name>
<dbReference type="InterPro" id="IPR000182">
    <property type="entry name" value="GNAT_dom"/>
</dbReference>
<evidence type="ECO:0000313" key="3">
    <source>
        <dbReference type="Proteomes" id="UP000050443"/>
    </source>
</evidence>
<proteinExistence type="predicted"/>
<sequence>MKAKINVVETTSENPDFISLIKIFDTFLWERYPELKKDYWGNNLIEFNANVILIYFEGKAVASGCFKKYNQDTVELKRMFVLPEARGLGLAQLVIKELEEKARNEGFANMILETLYKQIEAISLYQKVGFTIIENYEPYVGLSNSVCMSKTIKIFL</sequence>